<accession>A0A061SFB5</accession>
<keyword evidence="5" id="KW-0539">Nucleus</keyword>
<evidence type="ECO:0000256" key="6">
    <source>
        <dbReference type="ARBA" id="ARBA00023306"/>
    </source>
</evidence>
<dbReference type="GO" id="GO:0033314">
    <property type="term" value="P:mitotic DNA replication checkpoint signaling"/>
    <property type="evidence" value="ECO:0007669"/>
    <property type="project" value="TreeGrafter"/>
</dbReference>
<evidence type="ECO:0000256" key="7">
    <source>
        <dbReference type="SAM" id="MobiDB-lite"/>
    </source>
</evidence>
<dbReference type="GO" id="GO:0005524">
    <property type="term" value="F:ATP binding"/>
    <property type="evidence" value="ECO:0007669"/>
    <property type="project" value="UniProtKB-KW"/>
</dbReference>
<evidence type="ECO:0000313" key="8">
    <source>
        <dbReference type="EMBL" id="JAC81739.1"/>
    </source>
</evidence>
<feature type="region of interest" description="Disordered" evidence="7">
    <location>
        <begin position="205"/>
        <end position="321"/>
    </location>
</feature>
<feature type="region of interest" description="Disordered" evidence="7">
    <location>
        <begin position="1"/>
        <end position="41"/>
    </location>
</feature>
<feature type="compositionally biased region" description="Polar residues" evidence="7">
    <location>
        <begin position="234"/>
        <end position="243"/>
    </location>
</feature>
<evidence type="ECO:0000256" key="1">
    <source>
        <dbReference type="ARBA" id="ARBA00004123"/>
    </source>
</evidence>
<reference evidence="8" key="1">
    <citation type="submission" date="2014-05" db="EMBL/GenBank/DDBJ databases">
        <title>The transcriptome of the halophilic microalga Tetraselmis sp. GSL018 isolated from the Great Salt Lake, Utah.</title>
        <authorList>
            <person name="Jinkerson R.E."/>
            <person name="D'Adamo S."/>
            <person name="Posewitz M.C."/>
        </authorList>
    </citation>
    <scope>NUCLEOTIDE SEQUENCE</scope>
    <source>
        <strain evidence="8">GSL018</strain>
    </source>
</reference>
<evidence type="ECO:0000256" key="4">
    <source>
        <dbReference type="ARBA" id="ARBA00022840"/>
    </source>
</evidence>
<protein>
    <submittedName>
        <fullName evidence="8">Uncharacterized protein</fullName>
    </submittedName>
</protein>
<evidence type="ECO:0000256" key="5">
    <source>
        <dbReference type="ARBA" id="ARBA00023242"/>
    </source>
</evidence>
<dbReference type="EMBL" id="GBEZ01003398">
    <property type="protein sequence ID" value="JAC81739.1"/>
    <property type="molecule type" value="Transcribed_RNA"/>
</dbReference>
<dbReference type="PANTHER" id="PTHR12172">
    <property type="entry name" value="CELL CYCLE CHECKPOINT PROTEIN RAD17"/>
    <property type="match status" value="1"/>
</dbReference>
<comment type="subcellular location">
    <subcellularLocation>
        <location evidence="1">Nucleus</location>
    </subcellularLocation>
</comment>
<dbReference type="GO" id="GO:0006281">
    <property type="term" value="P:DNA repair"/>
    <property type="evidence" value="ECO:0007669"/>
    <property type="project" value="InterPro"/>
</dbReference>
<dbReference type="GO" id="GO:0003682">
    <property type="term" value="F:chromatin binding"/>
    <property type="evidence" value="ECO:0007669"/>
    <property type="project" value="TreeGrafter"/>
</dbReference>
<gene>
    <name evidence="8" type="ORF">TSPGSL018_7239</name>
</gene>
<dbReference type="AlphaFoldDB" id="A0A061SFB5"/>
<proteinExistence type="predicted"/>
<feature type="compositionally biased region" description="Basic and acidic residues" evidence="7">
    <location>
        <begin position="1"/>
        <end position="17"/>
    </location>
</feature>
<name>A0A061SFB5_9CHLO</name>
<evidence type="ECO:0000256" key="2">
    <source>
        <dbReference type="ARBA" id="ARBA00022741"/>
    </source>
</evidence>
<dbReference type="GO" id="GO:0005634">
    <property type="term" value="C:nucleus"/>
    <property type="evidence" value="ECO:0007669"/>
    <property type="project" value="UniProtKB-SubCell"/>
</dbReference>
<feature type="non-terminal residue" evidence="8">
    <location>
        <position position="1"/>
    </location>
</feature>
<keyword evidence="4" id="KW-0067">ATP-binding</keyword>
<sequence length="520" mass="55803">AAARGRRDDHAALRGDRPPAGGGPRGESKRPILLTSNSEQLPPQLSGLLSGRALRFVPPPKESLEEHIALVCAAEGAPAALSEVTKIVEESGGDIRKALMLAQLWIGCRSCLAVVPNGGGPLPGALETEPPKTASPGKCAALLTAADSEGRCLRAAEAAEGGVLANEESVASARKCEDDVAARAAKRAAEAAELWEAMPAPKQRKLKALSEGHTDCGGSLERILDPIQDPDSVETPTKAQQPSPEKLSSKRGNDSGFVAEEAPEDIAKDVDQNFSDEKSRAAVELERSAAPATPDSSEPIGREAHFSPLGTGHKGGRKTRHELKSHPGFQLTAYIAGVAKSLSDADLLDAPVDFCVGLFGPRPRRQQVTGLCSTRPKEIEDARELEVADNLGCDTGECRIGYFRTRDPPKDAAQALARMYLDRSDVSVYREKEPPARGSLVSVRECLVDTSFANYFSKDVFLDKVAYMGRIAIIEAEKVDQAKSRRRRAQQYLGPNLNLDKQQIQKLQLLASFGRRDKSV</sequence>
<keyword evidence="6" id="KW-0131">Cell cycle</keyword>
<dbReference type="GO" id="GO:0003689">
    <property type="term" value="F:DNA clamp loader activity"/>
    <property type="evidence" value="ECO:0007669"/>
    <property type="project" value="TreeGrafter"/>
</dbReference>
<dbReference type="InterPro" id="IPR004582">
    <property type="entry name" value="Checkpoint_prot_Rad17_Rad24"/>
</dbReference>
<dbReference type="PANTHER" id="PTHR12172:SF1">
    <property type="entry name" value="P-LOOP CONTAINING NUCLEOSIDE TRIPHOSPHATE HYDROLASES SUPERFAMILY PROTEIN"/>
    <property type="match status" value="1"/>
</dbReference>
<keyword evidence="2" id="KW-0547">Nucleotide-binding</keyword>
<organism evidence="8">
    <name type="scientific">Tetraselmis sp. GSL018</name>
    <dbReference type="NCBI Taxonomy" id="582737"/>
    <lineage>
        <taxon>Eukaryota</taxon>
        <taxon>Viridiplantae</taxon>
        <taxon>Chlorophyta</taxon>
        <taxon>core chlorophytes</taxon>
        <taxon>Chlorodendrophyceae</taxon>
        <taxon>Chlorodendrales</taxon>
        <taxon>Chlorodendraceae</taxon>
        <taxon>Tetraselmis</taxon>
    </lineage>
</organism>
<dbReference type="GO" id="GO:0000077">
    <property type="term" value="P:DNA damage checkpoint signaling"/>
    <property type="evidence" value="ECO:0007669"/>
    <property type="project" value="TreeGrafter"/>
</dbReference>
<feature type="compositionally biased region" description="Basic and acidic residues" evidence="7">
    <location>
        <begin position="265"/>
        <end position="287"/>
    </location>
</feature>
<evidence type="ECO:0000256" key="3">
    <source>
        <dbReference type="ARBA" id="ARBA00022763"/>
    </source>
</evidence>
<keyword evidence="3" id="KW-0227">DNA damage</keyword>